<accession>B8BVY5</accession>
<feature type="region of interest" description="Disordered" evidence="2">
    <location>
        <begin position="1"/>
        <end position="28"/>
    </location>
</feature>
<dbReference type="HOGENOM" id="CLU_498330_0_0_1"/>
<keyword evidence="4" id="KW-1185">Reference proteome</keyword>
<evidence type="ECO:0000256" key="1">
    <source>
        <dbReference type="SAM" id="Coils"/>
    </source>
</evidence>
<name>B8BVY5_THAPS</name>
<feature type="coiled-coil region" evidence="1">
    <location>
        <begin position="248"/>
        <end position="361"/>
    </location>
</feature>
<feature type="region of interest" description="Disordered" evidence="2">
    <location>
        <begin position="53"/>
        <end position="160"/>
    </location>
</feature>
<dbReference type="AlphaFoldDB" id="B8BVY5"/>
<reference evidence="3 4" key="2">
    <citation type="journal article" date="2008" name="Nature">
        <title>The Phaeodactylum genome reveals the evolutionary history of diatom genomes.</title>
        <authorList>
            <person name="Bowler C."/>
            <person name="Allen A.E."/>
            <person name="Badger J.H."/>
            <person name="Grimwood J."/>
            <person name="Jabbari K."/>
            <person name="Kuo A."/>
            <person name="Maheswari U."/>
            <person name="Martens C."/>
            <person name="Maumus F."/>
            <person name="Otillar R.P."/>
            <person name="Rayko E."/>
            <person name="Salamov A."/>
            <person name="Vandepoele K."/>
            <person name="Beszteri B."/>
            <person name="Gruber A."/>
            <person name="Heijde M."/>
            <person name="Katinka M."/>
            <person name="Mock T."/>
            <person name="Valentin K."/>
            <person name="Verret F."/>
            <person name="Berges J.A."/>
            <person name="Brownlee C."/>
            <person name="Cadoret J.P."/>
            <person name="Chiovitti A."/>
            <person name="Choi C.J."/>
            <person name="Coesel S."/>
            <person name="De Martino A."/>
            <person name="Detter J.C."/>
            <person name="Durkin C."/>
            <person name="Falciatore A."/>
            <person name="Fournet J."/>
            <person name="Haruta M."/>
            <person name="Huysman M.J."/>
            <person name="Jenkins B.D."/>
            <person name="Jiroutova K."/>
            <person name="Jorgensen R.E."/>
            <person name="Joubert Y."/>
            <person name="Kaplan A."/>
            <person name="Kroger N."/>
            <person name="Kroth P.G."/>
            <person name="La Roche J."/>
            <person name="Lindquist E."/>
            <person name="Lommer M."/>
            <person name="Martin-Jezequel V."/>
            <person name="Lopez P.J."/>
            <person name="Lucas S."/>
            <person name="Mangogna M."/>
            <person name="McGinnis K."/>
            <person name="Medlin L.K."/>
            <person name="Montsant A."/>
            <person name="Oudot-Le Secq M.P."/>
            <person name="Napoli C."/>
            <person name="Obornik M."/>
            <person name="Parker M.S."/>
            <person name="Petit J.L."/>
            <person name="Porcel B.M."/>
            <person name="Poulsen N."/>
            <person name="Robison M."/>
            <person name="Rychlewski L."/>
            <person name="Rynearson T.A."/>
            <person name="Schmutz J."/>
            <person name="Shapiro H."/>
            <person name="Siaut M."/>
            <person name="Stanley M."/>
            <person name="Sussman M.R."/>
            <person name="Taylor A.R."/>
            <person name="Vardi A."/>
            <person name="von Dassow P."/>
            <person name="Vyverman W."/>
            <person name="Willis A."/>
            <person name="Wyrwicz L.S."/>
            <person name="Rokhsar D.S."/>
            <person name="Weissenbach J."/>
            <person name="Armbrust E.V."/>
            <person name="Green B.R."/>
            <person name="Van de Peer Y."/>
            <person name="Grigoriev I.V."/>
        </authorList>
    </citation>
    <scope>NUCLEOTIDE SEQUENCE [LARGE SCALE GENOMIC DNA]</scope>
    <source>
        <strain evidence="3 4">CCMP1335</strain>
    </source>
</reference>
<keyword evidence="1" id="KW-0175">Coiled coil</keyword>
<reference evidence="3 4" key="1">
    <citation type="journal article" date="2004" name="Science">
        <title>The genome of the diatom Thalassiosira pseudonana: ecology, evolution, and metabolism.</title>
        <authorList>
            <person name="Armbrust E.V."/>
            <person name="Berges J.A."/>
            <person name="Bowler C."/>
            <person name="Green B.R."/>
            <person name="Martinez D."/>
            <person name="Putnam N.H."/>
            <person name="Zhou S."/>
            <person name="Allen A.E."/>
            <person name="Apt K.E."/>
            <person name="Bechner M."/>
            <person name="Brzezinski M.A."/>
            <person name="Chaal B.K."/>
            <person name="Chiovitti A."/>
            <person name="Davis A.K."/>
            <person name="Demarest M.S."/>
            <person name="Detter J.C."/>
            <person name="Glavina T."/>
            <person name="Goodstein D."/>
            <person name="Hadi M.Z."/>
            <person name="Hellsten U."/>
            <person name="Hildebrand M."/>
            <person name="Jenkins B.D."/>
            <person name="Jurka J."/>
            <person name="Kapitonov V.V."/>
            <person name="Kroger N."/>
            <person name="Lau W.W."/>
            <person name="Lane T.W."/>
            <person name="Larimer F.W."/>
            <person name="Lippmeier J.C."/>
            <person name="Lucas S."/>
            <person name="Medina M."/>
            <person name="Montsant A."/>
            <person name="Obornik M."/>
            <person name="Parker M.S."/>
            <person name="Palenik B."/>
            <person name="Pazour G.J."/>
            <person name="Richardson P.M."/>
            <person name="Rynearson T.A."/>
            <person name="Saito M.A."/>
            <person name="Schwartz D.C."/>
            <person name="Thamatrakoln K."/>
            <person name="Valentin K."/>
            <person name="Vardi A."/>
            <person name="Wilkerson F.P."/>
            <person name="Rokhsar D.S."/>
        </authorList>
    </citation>
    <scope>NUCLEOTIDE SEQUENCE [LARGE SCALE GENOMIC DNA]</scope>
    <source>
        <strain evidence="3 4">CCMP1335</strain>
    </source>
</reference>
<dbReference type="Gene3D" id="1.20.5.170">
    <property type="match status" value="1"/>
</dbReference>
<evidence type="ECO:0000256" key="2">
    <source>
        <dbReference type="SAM" id="MobiDB-lite"/>
    </source>
</evidence>
<dbReference type="RefSeq" id="XP_002288097.1">
    <property type="nucleotide sequence ID" value="XM_002288061.1"/>
</dbReference>
<sequence length="547" mass="61583">MAGSSLPSDPISDQISDPSKVPPTPRLQGASIQYTLPTRYSFFVLLGAREASSHSAVRCQRRSNRHLQRGQPTDTHQHRTMALAQLTPPPRSRYHPSLRSAPSTDSRTTIDATVNRIKSMAPPNPTSPYAHRSQQQHQYHQQQQQVLQPAPSTDNSINTINTTNTAKCNEVLSNYRQQDVVFALMTHLKEKEGEIKKMSQEKTMALQQKLQGDAMVRQLQSAVASQKCLLEEKEKMISKLNGGGSASVAATEGRVKELTEELLALNAKNATTKSEFKRILKDREEKISKLKLEVCDLSTKVEVAEKKSNFRYSDELEQELDDLEAKLDEANEKQTLSTIRIDEMEKEIKRKEWIIKSLQDENEAQRHRESHLLKHIATLDESLQTYETQFNGKEVDVPMVLAKLEDATKRSVELEGKMKNLTAEYRKLDLFAARKKLECATTTRTKKLGVVNGVIVEFPQSENDANLGNPMDVDEKSLSNNSMESSSSSLLHTSTFDDDAVTLNSMDDPFSAKHNQDDISLLIQDVKNGIERIQEGAFCRTYASEKK</sequence>
<feature type="compositionally biased region" description="Basic residues" evidence="2">
    <location>
        <begin position="59"/>
        <end position="68"/>
    </location>
</feature>
<dbReference type="PaxDb" id="35128-Thaps21554"/>
<gene>
    <name evidence="3" type="ORF">THAPSDRAFT_21554</name>
</gene>
<dbReference type="Proteomes" id="UP000001449">
    <property type="component" value="Chromosome 2"/>
</dbReference>
<protein>
    <submittedName>
        <fullName evidence="3">Uncharacterized protein</fullName>
    </submittedName>
</protein>
<evidence type="ECO:0000313" key="3">
    <source>
        <dbReference type="EMBL" id="EED95540.1"/>
    </source>
</evidence>
<feature type="compositionally biased region" description="Low complexity" evidence="2">
    <location>
        <begin position="1"/>
        <end position="19"/>
    </location>
</feature>
<proteinExistence type="predicted"/>
<dbReference type="EMBL" id="CM000639">
    <property type="protein sequence ID" value="EED95540.1"/>
    <property type="molecule type" value="Genomic_DNA"/>
</dbReference>
<organism evidence="3 4">
    <name type="scientific">Thalassiosira pseudonana</name>
    <name type="common">Marine diatom</name>
    <name type="synonym">Cyclotella nana</name>
    <dbReference type="NCBI Taxonomy" id="35128"/>
    <lineage>
        <taxon>Eukaryota</taxon>
        <taxon>Sar</taxon>
        <taxon>Stramenopiles</taxon>
        <taxon>Ochrophyta</taxon>
        <taxon>Bacillariophyta</taxon>
        <taxon>Coscinodiscophyceae</taxon>
        <taxon>Thalassiosirophycidae</taxon>
        <taxon>Thalassiosirales</taxon>
        <taxon>Thalassiosiraceae</taxon>
        <taxon>Thalassiosira</taxon>
    </lineage>
</organism>
<evidence type="ECO:0000313" key="4">
    <source>
        <dbReference type="Proteomes" id="UP000001449"/>
    </source>
</evidence>
<dbReference type="GeneID" id="7452936"/>
<dbReference type="eggNOG" id="ENOG502QZ5I">
    <property type="taxonomic scope" value="Eukaryota"/>
</dbReference>
<dbReference type="InParanoid" id="B8BVY5"/>
<feature type="compositionally biased region" description="Low complexity" evidence="2">
    <location>
        <begin position="135"/>
        <end position="145"/>
    </location>
</feature>
<feature type="compositionally biased region" description="Polar residues" evidence="2">
    <location>
        <begin position="100"/>
        <end position="112"/>
    </location>
</feature>
<dbReference type="KEGG" id="tps:THAPSDRAFT_21554"/>